<dbReference type="GO" id="GO:0005681">
    <property type="term" value="C:spliceosomal complex"/>
    <property type="evidence" value="ECO:0007669"/>
    <property type="project" value="TreeGrafter"/>
</dbReference>
<dbReference type="PANTHER" id="PTHR23148">
    <property type="entry name" value="SERINE/ARGININE REGULATED NUCLEAR MATRIX PROTEIN"/>
    <property type="match status" value="1"/>
</dbReference>
<evidence type="ECO:0000313" key="4">
    <source>
        <dbReference type="EMBL" id="JAE08319.1"/>
    </source>
</evidence>
<dbReference type="AlphaFoldDB" id="A0A0A9FAS2"/>
<dbReference type="GO" id="GO:0006397">
    <property type="term" value="P:mRNA processing"/>
    <property type="evidence" value="ECO:0007669"/>
    <property type="project" value="UniProtKB-KW"/>
</dbReference>
<dbReference type="InterPro" id="IPR052225">
    <property type="entry name" value="Ser/Arg_repetitive_matrix"/>
</dbReference>
<evidence type="ECO:0000259" key="3">
    <source>
        <dbReference type="PROSITE" id="PS51025"/>
    </source>
</evidence>
<feature type="compositionally biased region" description="Low complexity" evidence="2">
    <location>
        <begin position="294"/>
        <end position="307"/>
    </location>
</feature>
<feature type="compositionally biased region" description="Low complexity" evidence="2">
    <location>
        <begin position="254"/>
        <end position="275"/>
    </location>
</feature>
<feature type="compositionally biased region" description="Polar residues" evidence="2">
    <location>
        <begin position="362"/>
        <end position="373"/>
    </location>
</feature>
<dbReference type="PANTHER" id="PTHR23148:SF0">
    <property type="entry name" value="SERINE_ARGININE REPETITIVE MATRIX PROTEIN 1"/>
    <property type="match status" value="1"/>
</dbReference>
<feature type="domain" description="PWI" evidence="3">
    <location>
        <begin position="31"/>
        <end position="129"/>
    </location>
</feature>
<feature type="region of interest" description="Disordered" evidence="2">
    <location>
        <begin position="142"/>
        <end position="165"/>
    </location>
</feature>
<dbReference type="GO" id="GO:0048024">
    <property type="term" value="P:regulation of mRNA splicing, via spliceosome"/>
    <property type="evidence" value="ECO:0007669"/>
    <property type="project" value="TreeGrafter"/>
</dbReference>
<evidence type="ECO:0000256" key="2">
    <source>
        <dbReference type="SAM" id="MobiDB-lite"/>
    </source>
</evidence>
<dbReference type="EMBL" id="GBRH01189577">
    <property type="protein sequence ID" value="JAE08319.1"/>
    <property type="molecule type" value="Transcribed_RNA"/>
</dbReference>
<dbReference type="Pfam" id="PF01480">
    <property type="entry name" value="PWI"/>
    <property type="match status" value="1"/>
</dbReference>
<dbReference type="GO" id="GO:0003723">
    <property type="term" value="F:RNA binding"/>
    <property type="evidence" value="ECO:0007669"/>
    <property type="project" value="TreeGrafter"/>
</dbReference>
<dbReference type="SUPFAM" id="SSF101233">
    <property type="entry name" value="PWI domain"/>
    <property type="match status" value="1"/>
</dbReference>
<sequence>MSGAVFRGSSADTDADQGTCFSDTQSKCLKTQTFSPELDRLIDMSKVDMRVMKPWIARRVTELHGSEDKGLIGRIYSLLEEKTIIDGKNIQIQLTGLMENLVKFMKELWSLLLSGQQDGSVVRQHFIDAEGAQFQERKAFNALNAQEIPNEREKDGTGSNLENTRMMDGDARNLISYGDPVASALNNTNTTEEERELDPRHSSRTKNGSISPRTHSPRSTLSVSRQISVDPSTVLPPLPIYLSPSSCGRFQICRNSPFGSRRSPSPSPVRQSPSPARRRLKSPSPARRRPRSPTPARCRTRSPSPARCRPRSPSPARRRPGSRSPVRRRSPSPHHSPLSRPPKCLRISGRSPKTRYAKERSISPNMMSSRWKL</sequence>
<dbReference type="InterPro" id="IPR002483">
    <property type="entry name" value="PWI_dom"/>
</dbReference>
<reference evidence="4" key="1">
    <citation type="submission" date="2014-09" db="EMBL/GenBank/DDBJ databases">
        <authorList>
            <person name="Magalhaes I.L.F."/>
            <person name="Oliveira U."/>
            <person name="Santos F.R."/>
            <person name="Vidigal T.H.D.A."/>
            <person name="Brescovit A.D."/>
            <person name="Santos A.J."/>
        </authorList>
    </citation>
    <scope>NUCLEOTIDE SEQUENCE</scope>
    <source>
        <tissue evidence="4">Shoot tissue taken approximately 20 cm above the soil surface</tissue>
    </source>
</reference>
<accession>A0A0A9FAS2</accession>
<dbReference type="PROSITE" id="PS51025">
    <property type="entry name" value="PWI"/>
    <property type="match status" value="1"/>
</dbReference>
<feature type="compositionally biased region" description="Polar residues" evidence="2">
    <location>
        <begin position="205"/>
        <end position="225"/>
    </location>
</feature>
<dbReference type="InterPro" id="IPR036483">
    <property type="entry name" value="PWI_dom_sf"/>
</dbReference>
<proteinExistence type="predicted"/>
<organism evidence="4">
    <name type="scientific">Arundo donax</name>
    <name type="common">Giant reed</name>
    <name type="synonym">Donax arundinaceus</name>
    <dbReference type="NCBI Taxonomy" id="35708"/>
    <lineage>
        <taxon>Eukaryota</taxon>
        <taxon>Viridiplantae</taxon>
        <taxon>Streptophyta</taxon>
        <taxon>Embryophyta</taxon>
        <taxon>Tracheophyta</taxon>
        <taxon>Spermatophyta</taxon>
        <taxon>Magnoliopsida</taxon>
        <taxon>Liliopsida</taxon>
        <taxon>Poales</taxon>
        <taxon>Poaceae</taxon>
        <taxon>PACMAD clade</taxon>
        <taxon>Arundinoideae</taxon>
        <taxon>Arundineae</taxon>
        <taxon>Arundo</taxon>
    </lineage>
</organism>
<protein>
    <recommendedName>
        <fullName evidence="3">PWI domain-containing protein</fullName>
    </recommendedName>
</protein>
<reference evidence="4" key="2">
    <citation type="journal article" date="2015" name="Data Brief">
        <title>Shoot transcriptome of the giant reed, Arundo donax.</title>
        <authorList>
            <person name="Barrero R.A."/>
            <person name="Guerrero F.D."/>
            <person name="Moolhuijzen P."/>
            <person name="Goolsby J.A."/>
            <person name="Tidwell J."/>
            <person name="Bellgard S.E."/>
            <person name="Bellgard M.I."/>
        </authorList>
    </citation>
    <scope>NUCLEOTIDE SEQUENCE</scope>
    <source>
        <tissue evidence="4">Shoot tissue taken approximately 20 cm above the soil surface</tissue>
    </source>
</reference>
<dbReference type="Gene3D" id="1.20.1390.10">
    <property type="entry name" value="PWI domain"/>
    <property type="match status" value="1"/>
</dbReference>
<keyword evidence="1" id="KW-0507">mRNA processing</keyword>
<dbReference type="SMART" id="SM00311">
    <property type="entry name" value="PWI"/>
    <property type="match status" value="1"/>
</dbReference>
<feature type="region of interest" description="Disordered" evidence="2">
    <location>
        <begin position="253"/>
        <end position="373"/>
    </location>
</feature>
<feature type="region of interest" description="Disordered" evidence="2">
    <location>
        <begin position="181"/>
        <end position="225"/>
    </location>
</feature>
<name>A0A0A9FAS2_ARUDO</name>
<feature type="compositionally biased region" description="Low complexity" evidence="2">
    <location>
        <begin position="333"/>
        <end position="342"/>
    </location>
</feature>
<feature type="compositionally biased region" description="Basic residues" evidence="2">
    <location>
        <begin position="316"/>
        <end position="332"/>
    </location>
</feature>
<evidence type="ECO:0000256" key="1">
    <source>
        <dbReference type="ARBA" id="ARBA00022664"/>
    </source>
</evidence>
<feature type="compositionally biased region" description="Basic residues" evidence="2">
    <location>
        <begin position="276"/>
        <end position="291"/>
    </location>
</feature>